<dbReference type="AlphaFoldDB" id="A0A9P5X7A6"/>
<reference evidence="5" key="1">
    <citation type="submission" date="2020-11" db="EMBL/GenBank/DDBJ databases">
        <authorList>
            <consortium name="DOE Joint Genome Institute"/>
            <person name="Ahrendt S."/>
            <person name="Riley R."/>
            <person name="Andreopoulos W."/>
            <person name="Labutti K."/>
            <person name="Pangilinan J."/>
            <person name="Ruiz-Duenas F.J."/>
            <person name="Barrasa J.M."/>
            <person name="Sanchez-Garcia M."/>
            <person name="Camarero S."/>
            <person name="Miyauchi S."/>
            <person name="Serrano A."/>
            <person name="Linde D."/>
            <person name="Babiker R."/>
            <person name="Drula E."/>
            <person name="Ayuso-Fernandez I."/>
            <person name="Pacheco R."/>
            <person name="Padilla G."/>
            <person name="Ferreira P."/>
            <person name="Barriuso J."/>
            <person name="Kellner H."/>
            <person name="Castanera R."/>
            <person name="Alfaro M."/>
            <person name="Ramirez L."/>
            <person name="Pisabarro A.G."/>
            <person name="Kuo A."/>
            <person name="Tritt A."/>
            <person name="Lipzen A."/>
            <person name="He G."/>
            <person name="Yan M."/>
            <person name="Ng V."/>
            <person name="Cullen D."/>
            <person name="Martin F."/>
            <person name="Rosso M.-N."/>
            <person name="Henrissat B."/>
            <person name="Hibbett D."/>
            <person name="Martinez A.T."/>
            <person name="Grigoriev I.V."/>
        </authorList>
    </citation>
    <scope>NUCLEOTIDE SEQUENCE</scope>
    <source>
        <strain evidence="5">MF-IS2</strain>
    </source>
</reference>
<protein>
    <submittedName>
        <fullName evidence="5">Acyl-CoA N-acyltransferase</fullName>
    </submittedName>
</protein>
<dbReference type="GO" id="GO:0008080">
    <property type="term" value="F:N-acetyltransferase activity"/>
    <property type="evidence" value="ECO:0007669"/>
    <property type="project" value="TreeGrafter"/>
</dbReference>
<organism evidence="5 6">
    <name type="scientific">Macrolepiota fuliginosa MF-IS2</name>
    <dbReference type="NCBI Taxonomy" id="1400762"/>
    <lineage>
        <taxon>Eukaryota</taxon>
        <taxon>Fungi</taxon>
        <taxon>Dikarya</taxon>
        <taxon>Basidiomycota</taxon>
        <taxon>Agaricomycotina</taxon>
        <taxon>Agaricomycetes</taxon>
        <taxon>Agaricomycetidae</taxon>
        <taxon>Agaricales</taxon>
        <taxon>Agaricineae</taxon>
        <taxon>Agaricaceae</taxon>
        <taxon>Macrolepiota</taxon>
    </lineage>
</organism>
<evidence type="ECO:0000313" key="6">
    <source>
        <dbReference type="Proteomes" id="UP000807342"/>
    </source>
</evidence>
<keyword evidence="2" id="KW-0808">Transferase</keyword>
<dbReference type="InterPro" id="IPR016181">
    <property type="entry name" value="Acyl_CoA_acyltransferase"/>
</dbReference>
<dbReference type="InterPro" id="IPR000182">
    <property type="entry name" value="GNAT_dom"/>
</dbReference>
<dbReference type="Gene3D" id="3.40.630.30">
    <property type="match status" value="1"/>
</dbReference>
<comment type="caution">
    <text evidence="5">The sequence shown here is derived from an EMBL/GenBank/DDBJ whole genome shotgun (WGS) entry which is preliminary data.</text>
</comment>
<dbReference type="EMBL" id="MU151280">
    <property type="protein sequence ID" value="KAF9445798.1"/>
    <property type="molecule type" value="Genomic_DNA"/>
</dbReference>
<evidence type="ECO:0000256" key="3">
    <source>
        <dbReference type="ARBA" id="ARBA00023315"/>
    </source>
</evidence>
<dbReference type="CDD" id="cd04301">
    <property type="entry name" value="NAT_SF"/>
    <property type="match status" value="1"/>
</dbReference>
<dbReference type="PANTHER" id="PTHR10545">
    <property type="entry name" value="DIAMINE N-ACETYLTRANSFERASE"/>
    <property type="match status" value="1"/>
</dbReference>
<gene>
    <name evidence="5" type="ORF">P691DRAFT_709709</name>
</gene>
<dbReference type="PANTHER" id="PTHR10545:SF29">
    <property type="entry name" value="GH14572P-RELATED"/>
    <property type="match status" value="1"/>
</dbReference>
<proteinExistence type="inferred from homology"/>
<evidence type="ECO:0000256" key="2">
    <source>
        <dbReference type="ARBA" id="ARBA00022679"/>
    </source>
</evidence>
<evidence type="ECO:0000256" key="1">
    <source>
        <dbReference type="ARBA" id="ARBA00008694"/>
    </source>
</evidence>
<name>A0A9P5X7A6_9AGAR</name>
<keyword evidence="6" id="KW-1185">Reference proteome</keyword>
<evidence type="ECO:0000259" key="4">
    <source>
        <dbReference type="PROSITE" id="PS51186"/>
    </source>
</evidence>
<evidence type="ECO:0000313" key="5">
    <source>
        <dbReference type="EMBL" id="KAF9445798.1"/>
    </source>
</evidence>
<dbReference type="Pfam" id="PF00583">
    <property type="entry name" value="Acetyltransf_1"/>
    <property type="match status" value="1"/>
</dbReference>
<dbReference type="InterPro" id="IPR051016">
    <property type="entry name" value="Diverse_Substrate_AcTransf"/>
</dbReference>
<feature type="domain" description="N-acetyltransferase" evidence="4">
    <location>
        <begin position="12"/>
        <end position="177"/>
    </location>
</feature>
<accession>A0A9P5X7A6</accession>
<dbReference type="FunFam" id="3.40.630.30:FF:000064">
    <property type="entry name" value="GNAT family acetyltransferase"/>
    <property type="match status" value="1"/>
</dbReference>
<dbReference type="PROSITE" id="PS51186">
    <property type="entry name" value="GNAT"/>
    <property type="match status" value="1"/>
</dbReference>
<dbReference type="SUPFAM" id="SSF55729">
    <property type="entry name" value="Acyl-CoA N-acyltransferases (Nat)"/>
    <property type="match status" value="1"/>
</dbReference>
<sequence length="177" mass="20180">MESRSGEKKQAVIVRDATPDDIKYILQLVVDLAEYEKAKESAKATPELLKKNLFGETPYGHTLLAFLPPAHPESGKGPIGIALYFFNFSTWTGRPGLFLEDLYVKPEYRNLGVGKTLFRRLGEIAQEKDCARLDWSVLKWNQPSIDFYAKKLKAIPMGEWMGMRLEEEGIERLKSLE</sequence>
<dbReference type="Proteomes" id="UP000807342">
    <property type="component" value="Unassembled WGS sequence"/>
</dbReference>
<keyword evidence="3" id="KW-0012">Acyltransferase</keyword>
<dbReference type="OrthoDB" id="7305308at2759"/>
<comment type="similarity">
    <text evidence="1">Belongs to the acetyltransferase family.</text>
</comment>